<evidence type="ECO:0000313" key="3">
    <source>
        <dbReference type="Proteomes" id="UP001152885"/>
    </source>
</evidence>
<feature type="compositionally biased region" description="Basic and acidic residues" evidence="1">
    <location>
        <begin position="1222"/>
        <end position="1249"/>
    </location>
</feature>
<organism evidence="2 3">
    <name type="scientific">Candida verbasci</name>
    <dbReference type="NCBI Taxonomy" id="1227364"/>
    <lineage>
        <taxon>Eukaryota</taxon>
        <taxon>Fungi</taxon>
        <taxon>Dikarya</taxon>
        <taxon>Ascomycota</taxon>
        <taxon>Saccharomycotina</taxon>
        <taxon>Pichiomycetes</taxon>
        <taxon>Debaryomycetaceae</taxon>
        <taxon>Candida/Lodderomyces clade</taxon>
        <taxon>Candida</taxon>
    </lineage>
</organism>
<feature type="compositionally biased region" description="Basic and acidic residues" evidence="1">
    <location>
        <begin position="364"/>
        <end position="380"/>
    </location>
</feature>
<feature type="compositionally biased region" description="Low complexity" evidence="1">
    <location>
        <begin position="638"/>
        <end position="652"/>
    </location>
</feature>
<feature type="compositionally biased region" description="Basic and acidic residues" evidence="1">
    <location>
        <begin position="656"/>
        <end position="668"/>
    </location>
</feature>
<feature type="compositionally biased region" description="Basic and acidic residues" evidence="1">
    <location>
        <begin position="256"/>
        <end position="272"/>
    </location>
</feature>
<feature type="compositionally biased region" description="Basic and acidic residues" evidence="1">
    <location>
        <begin position="226"/>
        <end position="237"/>
    </location>
</feature>
<feature type="region of interest" description="Disordered" evidence="1">
    <location>
        <begin position="1413"/>
        <end position="1443"/>
    </location>
</feature>
<feature type="region of interest" description="Disordered" evidence="1">
    <location>
        <begin position="544"/>
        <end position="563"/>
    </location>
</feature>
<keyword evidence="3" id="KW-1185">Reference proteome</keyword>
<feature type="compositionally biased region" description="Polar residues" evidence="1">
    <location>
        <begin position="273"/>
        <end position="287"/>
    </location>
</feature>
<feature type="compositionally biased region" description="Polar residues" evidence="1">
    <location>
        <begin position="1109"/>
        <end position="1128"/>
    </location>
</feature>
<reference evidence="2" key="1">
    <citation type="submission" date="2022-12" db="EMBL/GenBank/DDBJ databases">
        <authorList>
            <person name="Brejova B."/>
        </authorList>
    </citation>
    <scope>NUCLEOTIDE SEQUENCE</scope>
</reference>
<feature type="compositionally biased region" description="Polar residues" evidence="1">
    <location>
        <begin position="1413"/>
        <end position="1424"/>
    </location>
</feature>
<protein>
    <submittedName>
        <fullName evidence="2">Uncharacterized protein</fullName>
    </submittedName>
</protein>
<comment type="caution">
    <text evidence="2">The sequence shown here is derived from an EMBL/GenBank/DDBJ whole genome shotgun (WGS) entry which is preliminary data.</text>
</comment>
<gene>
    <name evidence="2" type="ORF">CANVERA_P1841</name>
</gene>
<feature type="compositionally biased region" description="Basic and acidic residues" evidence="1">
    <location>
        <begin position="882"/>
        <end position="920"/>
    </location>
</feature>
<feature type="compositionally biased region" description="Basic and acidic residues" evidence="1">
    <location>
        <begin position="1166"/>
        <end position="1176"/>
    </location>
</feature>
<feature type="compositionally biased region" description="Basic and acidic residues" evidence="1">
    <location>
        <begin position="1050"/>
        <end position="1106"/>
    </location>
</feature>
<evidence type="ECO:0000313" key="2">
    <source>
        <dbReference type="EMBL" id="CAI5757327.1"/>
    </source>
</evidence>
<feature type="compositionally biased region" description="Polar residues" evidence="1">
    <location>
        <begin position="1005"/>
        <end position="1024"/>
    </location>
</feature>
<feature type="compositionally biased region" description="Basic and acidic residues" evidence="1">
    <location>
        <begin position="331"/>
        <end position="340"/>
    </location>
</feature>
<feature type="compositionally biased region" description="Low complexity" evidence="1">
    <location>
        <begin position="23"/>
        <end position="39"/>
    </location>
</feature>
<feature type="region of interest" description="Disordered" evidence="1">
    <location>
        <begin position="1456"/>
        <end position="1551"/>
    </location>
</feature>
<accession>A0A9W4X9M3</accession>
<feature type="compositionally biased region" description="Polar residues" evidence="1">
    <location>
        <begin position="171"/>
        <end position="180"/>
    </location>
</feature>
<feature type="region of interest" description="Disordered" evidence="1">
    <location>
        <begin position="638"/>
        <end position="925"/>
    </location>
</feature>
<feature type="region of interest" description="Disordered" evidence="1">
    <location>
        <begin position="958"/>
        <end position="1263"/>
    </location>
</feature>
<feature type="compositionally biased region" description="Low complexity" evidence="1">
    <location>
        <begin position="1524"/>
        <end position="1549"/>
    </location>
</feature>
<feature type="compositionally biased region" description="Low complexity" evidence="1">
    <location>
        <begin position="838"/>
        <end position="852"/>
    </location>
</feature>
<dbReference type="EMBL" id="CANTUO010000001">
    <property type="protein sequence ID" value="CAI5757327.1"/>
    <property type="molecule type" value="Genomic_DNA"/>
</dbReference>
<feature type="region of interest" description="Disordered" evidence="1">
    <location>
        <begin position="100"/>
        <end position="418"/>
    </location>
</feature>
<feature type="compositionally biased region" description="Basic and acidic residues" evidence="1">
    <location>
        <begin position="144"/>
        <end position="160"/>
    </location>
</feature>
<feature type="region of interest" description="Disordered" evidence="1">
    <location>
        <begin position="1381"/>
        <end position="1400"/>
    </location>
</feature>
<feature type="compositionally biased region" description="Polar residues" evidence="1">
    <location>
        <begin position="853"/>
        <end position="868"/>
    </location>
</feature>
<feature type="compositionally biased region" description="Polar residues" evidence="1">
    <location>
        <begin position="1463"/>
        <end position="1480"/>
    </location>
</feature>
<feature type="compositionally biased region" description="Polar residues" evidence="1">
    <location>
        <begin position="977"/>
        <end position="986"/>
    </location>
</feature>
<proteinExistence type="predicted"/>
<feature type="region of interest" description="Disordered" evidence="1">
    <location>
        <begin position="1605"/>
        <end position="1745"/>
    </location>
</feature>
<feature type="compositionally biased region" description="Polar residues" evidence="1">
    <location>
        <begin position="1178"/>
        <end position="1196"/>
    </location>
</feature>
<feature type="compositionally biased region" description="Basic and acidic residues" evidence="1">
    <location>
        <begin position="1026"/>
        <end position="1035"/>
    </location>
</feature>
<feature type="compositionally biased region" description="Basic and acidic residues" evidence="1">
    <location>
        <begin position="777"/>
        <end position="787"/>
    </location>
</feature>
<feature type="region of interest" description="Disordered" evidence="1">
    <location>
        <begin position="1"/>
        <end position="82"/>
    </location>
</feature>
<feature type="compositionally biased region" description="Polar residues" evidence="1">
    <location>
        <begin position="56"/>
        <end position="70"/>
    </location>
</feature>
<feature type="compositionally biased region" description="Basic and acidic residues" evidence="1">
    <location>
        <begin position="40"/>
        <end position="55"/>
    </location>
</feature>
<feature type="compositionally biased region" description="Polar residues" evidence="1">
    <location>
        <begin position="1628"/>
        <end position="1646"/>
    </location>
</feature>
<feature type="compositionally biased region" description="Basic and acidic residues" evidence="1">
    <location>
        <begin position="794"/>
        <end position="809"/>
    </location>
</feature>
<feature type="compositionally biased region" description="Polar residues" evidence="1">
    <location>
        <begin position="1783"/>
        <end position="1824"/>
    </location>
</feature>
<feature type="compositionally biased region" description="Polar residues" evidence="1">
    <location>
        <begin position="552"/>
        <end position="562"/>
    </location>
</feature>
<feature type="compositionally biased region" description="Basic and acidic residues" evidence="1">
    <location>
        <begin position="1287"/>
        <end position="1300"/>
    </location>
</feature>
<feature type="compositionally biased region" description="Polar residues" evidence="1">
    <location>
        <begin position="734"/>
        <end position="746"/>
    </location>
</feature>
<dbReference type="Proteomes" id="UP001152885">
    <property type="component" value="Unassembled WGS sequence"/>
</dbReference>
<feature type="region of interest" description="Disordered" evidence="1">
    <location>
        <begin position="1276"/>
        <end position="1304"/>
    </location>
</feature>
<name>A0A9W4X9M3_9ASCO</name>
<feature type="compositionally biased region" description="Polar residues" evidence="1">
    <location>
        <begin position="1675"/>
        <end position="1732"/>
    </location>
</feature>
<feature type="compositionally biased region" description="Polar residues" evidence="1">
    <location>
        <begin position="1250"/>
        <end position="1260"/>
    </location>
</feature>
<feature type="compositionally biased region" description="Basic and acidic residues" evidence="1">
    <location>
        <begin position="679"/>
        <end position="698"/>
    </location>
</feature>
<dbReference type="OrthoDB" id="4026843at2759"/>
<evidence type="ECO:0000256" key="1">
    <source>
        <dbReference type="SAM" id="MobiDB-lite"/>
    </source>
</evidence>
<feature type="region of interest" description="Disordered" evidence="1">
    <location>
        <begin position="1776"/>
        <end position="1831"/>
    </location>
</feature>
<feature type="compositionally biased region" description="Basic and acidic residues" evidence="1">
    <location>
        <begin position="821"/>
        <end position="831"/>
    </location>
</feature>
<feature type="compositionally biased region" description="Polar residues" evidence="1">
    <location>
        <begin position="204"/>
        <end position="225"/>
    </location>
</feature>
<feature type="compositionally biased region" description="Low complexity" evidence="1">
    <location>
        <begin position="1381"/>
        <end position="1398"/>
    </location>
</feature>
<feature type="compositionally biased region" description="Low complexity" evidence="1">
    <location>
        <begin position="702"/>
        <end position="725"/>
    </location>
</feature>
<feature type="compositionally biased region" description="Basic and acidic residues" evidence="1">
    <location>
        <begin position="71"/>
        <end position="82"/>
    </location>
</feature>
<sequence>MSSNQSEGKFFNKLKNSFRKDSTSSSKSSDSKKSSSISKNQKDQVLKEAHDEGEQQYKQTHGTNAAGKTSATHENHVEHILKEAYHEGEKLFHIKHNTGKYSSVGGVAATSTGANQYAHRKTSSTSSENSKGRLVSTPPNRSRKPLDHEIPGDFTNEKQPTDPTVLGDTSAHPSKSSGVITNDHPHYSDGAKQASGEGRFFNPKDTQGGTLGAATSSSQGTNQYNERTKQNVHDFDNLKTQPTAYDQKQQQEQELEDLKQEAYKEGNRKGRNDIQSNPGLQGSQQIGGPTEGESVDASQIHHDNKSAYNKDGVSGILDKEGLTQQQQPKQHTTEQKEPQYDHFGQPITSAGVGSAATAHPVSHASHDPVSDQRRISDLDKQINQTDARIKELRNDPNNASTYAVTDEPIKTPKLANVHDDDDETFVDAATGQHFSSKNPNTSGRLPEDVANKEQYDSITQATKDHSNPGVLATATGAVAAAAGYLGFNKDQEAKDAADERIAKDQAYIAGHNQGTNNVKTTNTHPNDSTVTQAHAVGYQQGTKDASYDQGLNEGNKSSNNQAGHEYGQELYGEARHAVEAAGATVAGVFGYNQPKNAREGHRQLLEESYKVGQDKAHKDHGENEEGFLSSALGALGLSGKSAETSTTTSTSTNHHNYGDKVPRDESLTKPDGSYIGIPKQKEEIDRNPNKVPKDESLTKPDSSSSSSKGVLASAGAAAGAAVGGAYNYLKGNDDTSNTVNKNTTSAPRGEGYVHDSLIADAEKVDPSIDNYPAHRANQKELKNEESLGRNATPQEKHVVDSNNDKKWERETEDYDRKHGHGQQERDEDSERSTGVLPSAGAAASNAASSANNKVTGYDSSSKNTTTTRDASDYQVHDSLIADAEKDDPSIDKLPPHKTNKKELKEEETLSSDASEKEKETVASNDFKELEDDVAKWNKAHGFKNPKSSLIEVAEEADPSIDKFPAHKGVSIDKEDAGNSNEVSGDNVQPLPSGLPSGNHDEIKQNIGNSANVGNAAKKSSTADSYSDDKYEKASKQADNGGITGVTGESPHARDTSSKLSKDHDQLDKDLKKDAYKEGKHQGKEDYKSFDSNLKKQLYDHGYEKGLAHNKSTSSQDAAYNTTKPSGSQEYPLDRKPQDDAYSSHGTANAVPSGAGLVPGAAVGSSHTKEQVRREAHQVAQSDHQQSLDPTLKQQLYQHGYEKGKSSTGSSLDPTGYAGASSLDRKLKQDLYEHGHAKGSLEKKHERDSKVSNQPYGSSNREAAVIGDAGLGAASANQQHTGLHTPVNKKEELVDENEARNRNANNSKDNLVVEVIGIEDKEEALRTAKKASKKLDEKGVDLTSGKLVINANTKEIYKIDAQTNETITTPFDSDHHQQVAHQNAAAGAAGIAGSQHQHQSSNVLETYGQSRSAGYTQGLEDTSYTGEGVGKQTKVDPTTSGQVRAAGFTQGIHYTGYRGEGAGKQTQVDPYASGQSRTEGYSQGLEDSSYRGDGVGKTTELDPTHHNQTSRSAYDENEAAKQRLANAANRNVASSSGAAATSGSSNNGKSSNDEIFVNVKGIKDNAIATKIAETAVKRLQKSHANVVAKVKEIQVDANSGIVRDENGDEIAHYPDLAIDPSGSHKKTSSGDYSKQRTSYSTHQQSQGVSGGSNLAAAAATKASNEYSNPHEPKYKTQANEYTSSNTKAQPTYPQGVLSSNDHKSSGNTNTNTSGLAGGSSHLQGGNAYPSSAVSAAHDSSESSLDKNIHDVSNRHNQTSSSHPIENAGISASANQAATFGGSGQQDFQNAASGLNSQGGNKAATSNTTSTVYNDVTDEANTSTGSYMPGSWV</sequence>
<feature type="compositionally biased region" description="Basic and acidic residues" evidence="1">
    <location>
        <begin position="959"/>
        <end position="976"/>
    </location>
</feature>